<dbReference type="InterPro" id="IPR016185">
    <property type="entry name" value="PreATP-grasp_dom_sf"/>
</dbReference>
<keyword evidence="3" id="KW-0436">Ligase</keyword>
<dbReference type="PROSITE" id="PS50968">
    <property type="entry name" value="BIOTINYL_LIPOYL"/>
    <property type="match status" value="1"/>
</dbReference>
<dbReference type="PROSITE" id="PS00866">
    <property type="entry name" value="CPSASE_1"/>
    <property type="match status" value="1"/>
</dbReference>
<dbReference type="InterPro" id="IPR005481">
    <property type="entry name" value="BC-like_N"/>
</dbReference>
<keyword evidence="12" id="KW-1185">Reference proteome</keyword>
<comment type="cofactor">
    <cofactor evidence="1">
        <name>biotin</name>
        <dbReference type="ChEBI" id="CHEBI:57586"/>
    </cofactor>
</comment>
<keyword evidence="4 7" id="KW-0547">Nucleotide-binding</keyword>
<dbReference type="InterPro" id="IPR000089">
    <property type="entry name" value="Biotin_lipoyl"/>
</dbReference>
<keyword evidence="5 7" id="KW-0067">ATP-binding</keyword>
<dbReference type="PROSITE" id="PS00188">
    <property type="entry name" value="BIOTIN"/>
    <property type="match status" value="1"/>
</dbReference>
<protein>
    <recommendedName>
        <fullName evidence="2">biotin carboxylase</fullName>
        <ecNumber evidence="2">6.3.4.14</ecNumber>
    </recommendedName>
</protein>
<dbReference type="PANTHER" id="PTHR18866:SF33">
    <property type="entry name" value="METHYLCROTONOYL-COA CARBOXYLASE SUBUNIT ALPHA, MITOCHONDRIAL-RELATED"/>
    <property type="match status" value="1"/>
</dbReference>
<evidence type="ECO:0000256" key="1">
    <source>
        <dbReference type="ARBA" id="ARBA00001953"/>
    </source>
</evidence>
<dbReference type="InterPro" id="IPR011054">
    <property type="entry name" value="Rudment_hybrid_motif"/>
</dbReference>
<evidence type="ECO:0000256" key="2">
    <source>
        <dbReference type="ARBA" id="ARBA00013263"/>
    </source>
</evidence>
<gene>
    <name evidence="11" type="ORF">WIS52_16200</name>
</gene>
<dbReference type="Pfam" id="PF02785">
    <property type="entry name" value="Biotin_carb_C"/>
    <property type="match status" value="1"/>
</dbReference>
<evidence type="ECO:0000313" key="12">
    <source>
        <dbReference type="Proteomes" id="UP001494902"/>
    </source>
</evidence>
<dbReference type="CDD" id="cd06850">
    <property type="entry name" value="biotinyl_domain"/>
    <property type="match status" value="1"/>
</dbReference>
<dbReference type="Pfam" id="PF00364">
    <property type="entry name" value="Biotin_lipoyl"/>
    <property type="match status" value="1"/>
</dbReference>
<dbReference type="PANTHER" id="PTHR18866">
    <property type="entry name" value="CARBOXYLASE:PYRUVATE/ACETYL-COA/PROPIONYL-COA CARBOXYLASE"/>
    <property type="match status" value="1"/>
</dbReference>
<dbReference type="SUPFAM" id="SSF51246">
    <property type="entry name" value="Rudiment single hybrid motif"/>
    <property type="match status" value="1"/>
</dbReference>
<dbReference type="Gene3D" id="2.40.50.100">
    <property type="match status" value="1"/>
</dbReference>
<evidence type="ECO:0000259" key="8">
    <source>
        <dbReference type="PROSITE" id="PS50968"/>
    </source>
</evidence>
<dbReference type="SMART" id="SM00878">
    <property type="entry name" value="Biotin_carb_C"/>
    <property type="match status" value="1"/>
</dbReference>
<dbReference type="SUPFAM" id="SSF56059">
    <property type="entry name" value="Glutathione synthetase ATP-binding domain-like"/>
    <property type="match status" value="1"/>
</dbReference>
<dbReference type="InterPro" id="IPR048429">
    <property type="entry name" value="MCC_alpha_BT"/>
</dbReference>
<evidence type="ECO:0000256" key="5">
    <source>
        <dbReference type="ARBA" id="ARBA00022840"/>
    </source>
</evidence>
<dbReference type="Gene3D" id="3.30.470.20">
    <property type="entry name" value="ATP-grasp fold, B domain"/>
    <property type="match status" value="1"/>
</dbReference>
<dbReference type="InterPro" id="IPR005482">
    <property type="entry name" value="Biotin_COase_C"/>
</dbReference>
<dbReference type="SUPFAM" id="SSF52440">
    <property type="entry name" value="PreATP-grasp domain"/>
    <property type="match status" value="1"/>
</dbReference>
<name>A0ABV1KC13_9PSEU</name>
<keyword evidence="6" id="KW-0092">Biotin</keyword>
<dbReference type="InterPro" id="IPR005479">
    <property type="entry name" value="CPAse_ATP-bd"/>
</dbReference>
<feature type="domain" description="Lipoyl-binding" evidence="8">
    <location>
        <begin position="609"/>
        <end position="682"/>
    </location>
</feature>
<feature type="domain" description="Biotin carboxylation" evidence="10">
    <location>
        <begin position="1"/>
        <end position="451"/>
    </location>
</feature>
<dbReference type="Pfam" id="PF21139">
    <property type="entry name" value="BT_MCC_alpha"/>
    <property type="match status" value="1"/>
</dbReference>
<dbReference type="InterPro" id="IPR011764">
    <property type="entry name" value="Biotin_carboxylation_dom"/>
</dbReference>
<evidence type="ECO:0000256" key="7">
    <source>
        <dbReference type="PROSITE-ProRule" id="PRU00409"/>
    </source>
</evidence>
<evidence type="ECO:0000259" key="9">
    <source>
        <dbReference type="PROSITE" id="PS50975"/>
    </source>
</evidence>
<dbReference type="InterPro" id="IPR011053">
    <property type="entry name" value="Single_hybrid_motif"/>
</dbReference>
<dbReference type="PROSITE" id="PS50979">
    <property type="entry name" value="BC"/>
    <property type="match status" value="1"/>
</dbReference>
<evidence type="ECO:0000259" key="10">
    <source>
        <dbReference type="PROSITE" id="PS50979"/>
    </source>
</evidence>
<accession>A0ABV1KC13</accession>
<dbReference type="Pfam" id="PF00289">
    <property type="entry name" value="Biotin_carb_N"/>
    <property type="match status" value="1"/>
</dbReference>
<dbReference type="Pfam" id="PF02786">
    <property type="entry name" value="CPSase_L_D2"/>
    <property type="match status" value="1"/>
</dbReference>
<dbReference type="Proteomes" id="UP001494902">
    <property type="component" value="Unassembled WGS sequence"/>
</dbReference>
<proteinExistence type="predicted"/>
<evidence type="ECO:0000313" key="11">
    <source>
        <dbReference type="EMBL" id="MEQ3552016.1"/>
    </source>
</evidence>
<dbReference type="SUPFAM" id="SSF51230">
    <property type="entry name" value="Single hybrid motif"/>
    <property type="match status" value="1"/>
</dbReference>
<sequence>MFDTVLVANRGEIAVRVIRTLRALGVRSVAVYSDPDAGAPHVRAADEAVRIGPAAAAESYLSIDAVLDAARATGAQAIHPGYGFLSENTAFAAACAEAGIRFVGPPASAIEAMGDKIRAKATVAAAGVPVVPGSDGAGLSDADLREIVADIGFPVLLKPSAGGGGKGMREVHAEEQLADAIAGARREARGSFGDDTLLVERLVTTPRHIEIQVLADAHGNVVHLGERECSLQRRHQKIVEEAPSALLTDAQRASMGAAACDAARSVGYTGAGTVEFIVSSDRPDQFFFLEMNTRLQVEHPVTEEVTGLDLVELQLRVAAGEPLPIGQDDVVLSGHAVEARVYAETAAVADGTLMFLPSGGPVLDWTPPAGVRVDSGIATGTVVGSDYDPMLAKVIARGATRDEALRRLDGALRDTVLLGLDSNIGFLRNLLADDDVRAGRLDTGLIARRGAALVDTEVPDDVLGAVAGQALLRLEPGTGVVDPFDVPGGWRVGEPAWTVRRLVVGGDGTVETRVRGRAAGFELALPGRADPHTGTTDDGARPASVTADVPLVRCRTAAVAPGVLEHTHDGRTRRYRTAHDPGGLLWISRDGRTWSVREQEPLDAARTAAEAAGGPVVSPMPGTVTVVEVGEGETVVTGQKLLVVEAMKMEHVLTAPVDGTVRELRARAGATVAKDAVLAVVEPDTGEGTS</sequence>
<comment type="caution">
    <text evidence="11">The sequence shown here is derived from an EMBL/GenBank/DDBJ whole genome shotgun (WGS) entry which is preliminary data.</text>
</comment>
<evidence type="ECO:0000256" key="4">
    <source>
        <dbReference type="ARBA" id="ARBA00022741"/>
    </source>
</evidence>
<dbReference type="EC" id="6.3.4.14" evidence="2"/>
<dbReference type="InterPro" id="IPR011761">
    <property type="entry name" value="ATP-grasp"/>
</dbReference>
<evidence type="ECO:0000256" key="6">
    <source>
        <dbReference type="ARBA" id="ARBA00023267"/>
    </source>
</evidence>
<dbReference type="EMBL" id="JBEDNQ010000006">
    <property type="protein sequence ID" value="MEQ3552016.1"/>
    <property type="molecule type" value="Genomic_DNA"/>
</dbReference>
<reference evidence="11 12" key="1">
    <citation type="submission" date="2024-03" db="EMBL/GenBank/DDBJ databases">
        <title>Draft genome sequence of Pseudonocardia nematodicida JCM 31783.</title>
        <authorList>
            <person name="Butdee W."/>
            <person name="Duangmal K."/>
        </authorList>
    </citation>
    <scope>NUCLEOTIDE SEQUENCE [LARGE SCALE GENOMIC DNA]</scope>
    <source>
        <strain evidence="11 12">JCM 31783</strain>
    </source>
</reference>
<dbReference type="PROSITE" id="PS50975">
    <property type="entry name" value="ATP_GRASP"/>
    <property type="match status" value="1"/>
</dbReference>
<feature type="domain" description="ATP-grasp" evidence="9">
    <location>
        <begin position="120"/>
        <end position="319"/>
    </location>
</feature>
<evidence type="ECO:0000256" key="3">
    <source>
        <dbReference type="ARBA" id="ARBA00022598"/>
    </source>
</evidence>
<organism evidence="11 12">
    <name type="scientific">Pseudonocardia nematodicida</name>
    <dbReference type="NCBI Taxonomy" id="1206997"/>
    <lineage>
        <taxon>Bacteria</taxon>
        <taxon>Bacillati</taxon>
        <taxon>Actinomycetota</taxon>
        <taxon>Actinomycetes</taxon>
        <taxon>Pseudonocardiales</taxon>
        <taxon>Pseudonocardiaceae</taxon>
        <taxon>Pseudonocardia</taxon>
    </lineage>
</organism>
<dbReference type="InterPro" id="IPR001882">
    <property type="entry name" value="Biotin_BS"/>
</dbReference>
<dbReference type="InterPro" id="IPR050856">
    <property type="entry name" value="Biotin_carboxylase_complex"/>
</dbReference>
<dbReference type="PROSITE" id="PS00867">
    <property type="entry name" value="CPSASE_2"/>
    <property type="match status" value="1"/>
</dbReference>